<evidence type="ECO:0000256" key="5">
    <source>
        <dbReference type="ARBA" id="ARBA00023172"/>
    </source>
</evidence>
<feature type="compositionally biased region" description="Acidic residues" evidence="7">
    <location>
        <begin position="104"/>
        <end position="116"/>
    </location>
</feature>
<reference evidence="9 10" key="2">
    <citation type="journal article" date="2011" name="J. Bacteriol.">
        <title>Complete genome sequence of strain HTCC2503T of Parvularcula bermudensis, the type species of the order "Parvularculales" in the class Alphaproteobacteria.</title>
        <authorList>
            <person name="Oh H.M."/>
            <person name="Kang I."/>
            <person name="Vergin K.L."/>
            <person name="Kang D."/>
            <person name="Rhee K.H."/>
            <person name="Giovannoni S.J."/>
            <person name="Cho J.C."/>
        </authorList>
    </citation>
    <scope>NUCLEOTIDE SEQUENCE [LARGE SCALE GENOMIC DNA]</scope>
    <source>
        <strain evidence="10">ATCC BAA-594 / HTCC2503 / KCTC 12087</strain>
    </source>
</reference>
<evidence type="ECO:0000256" key="8">
    <source>
        <dbReference type="SAM" id="Phobius"/>
    </source>
</evidence>
<feature type="region of interest" description="Disordered" evidence="7">
    <location>
        <begin position="681"/>
        <end position="748"/>
    </location>
</feature>
<dbReference type="STRING" id="314260.PB2503_05027"/>
<dbReference type="PANTHER" id="PTHR30563:SF0">
    <property type="entry name" value="DNA RECOMBINATION PROTEIN RMUC"/>
    <property type="match status" value="1"/>
</dbReference>
<dbReference type="GO" id="GO:0006310">
    <property type="term" value="P:DNA recombination"/>
    <property type="evidence" value="ECO:0007669"/>
    <property type="project" value="UniProtKB-KW"/>
</dbReference>
<dbReference type="EMBL" id="CP002156">
    <property type="protein sequence ID" value="ADM09080.1"/>
    <property type="molecule type" value="Genomic_DNA"/>
</dbReference>
<evidence type="ECO:0000256" key="7">
    <source>
        <dbReference type="SAM" id="MobiDB-lite"/>
    </source>
</evidence>
<dbReference type="Proteomes" id="UP000001302">
    <property type="component" value="Chromosome"/>
</dbReference>
<feature type="coiled-coil region" evidence="6">
    <location>
        <begin position="381"/>
        <end position="431"/>
    </location>
</feature>
<dbReference type="PANTHER" id="PTHR30563">
    <property type="entry name" value="DNA RECOMBINATION PROTEIN RMUC"/>
    <property type="match status" value="1"/>
</dbReference>
<dbReference type="Pfam" id="PF02646">
    <property type="entry name" value="RmuC"/>
    <property type="match status" value="1"/>
</dbReference>
<comment type="function">
    <text evidence="1">Involved in DNA recombination.</text>
</comment>
<keyword evidence="8" id="KW-1133">Transmembrane helix</keyword>
<dbReference type="KEGG" id="pbr:PB2503_05027"/>
<evidence type="ECO:0000313" key="10">
    <source>
        <dbReference type="Proteomes" id="UP000001302"/>
    </source>
</evidence>
<evidence type="ECO:0000256" key="3">
    <source>
        <dbReference type="ARBA" id="ARBA00021840"/>
    </source>
</evidence>
<feature type="compositionally biased region" description="Basic and acidic residues" evidence="7">
    <location>
        <begin position="124"/>
        <end position="138"/>
    </location>
</feature>
<protein>
    <recommendedName>
        <fullName evidence="3">DNA recombination protein RmuC homolog</fullName>
    </recommendedName>
</protein>
<proteinExistence type="inferred from homology"/>
<evidence type="ECO:0000256" key="4">
    <source>
        <dbReference type="ARBA" id="ARBA00023054"/>
    </source>
</evidence>
<evidence type="ECO:0000313" key="9">
    <source>
        <dbReference type="EMBL" id="ADM09080.1"/>
    </source>
</evidence>
<feature type="transmembrane region" description="Helical" evidence="8">
    <location>
        <begin position="40"/>
        <end position="61"/>
    </location>
</feature>
<organism evidence="9 10">
    <name type="scientific">Parvularcula bermudensis (strain ATCC BAA-594 / HTCC2503 / KCTC 12087)</name>
    <dbReference type="NCBI Taxonomy" id="314260"/>
    <lineage>
        <taxon>Bacteria</taxon>
        <taxon>Pseudomonadati</taxon>
        <taxon>Pseudomonadota</taxon>
        <taxon>Alphaproteobacteria</taxon>
        <taxon>Parvularculales</taxon>
        <taxon>Parvularculaceae</taxon>
        <taxon>Parvularcula</taxon>
    </lineage>
</organism>
<feature type="region of interest" description="Disordered" evidence="7">
    <location>
        <begin position="593"/>
        <end position="652"/>
    </location>
</feature>
<dbReference type="AlphaFoldDB" id="E0TFR5"/>
<keyword evidence="8" id="KW-0812">Transmembrane</keyword>
<gene>
    <name evidence="9" type="ordered locus">PB2503_05027</name>
</gene>
<dbReference type="eggNOG" id="COG1322">
    <property type="taxonomic scope" value="Bacteria"/>
</dbReference>
<keyword evidence="5" id="KW-0233">DNA recombination</keyword>
<dbReference type="InterPro" id="IPR003798">
    <property type="entry name" value="DNA_recombination_RmuC"/>
</dbReference>
<keyword evidence="8" id="KW-0472">Membrane</keyword>
<evidence type="ECO:0000256" key="1">
    <source>
        <dbReference type="ARBA" id="ARBA00003416"/>
    </source>
</evidence>
<feature type="region of interest" description="Disordered" evidence="7">
    <location>
        <begin position="104"/>
        <end position="268"/>
    </location>
</feature>
<feature type="compositionally biased region" description="Low complexity" evidence="7">
    <location>
        <begin position="234"/>
        <end position="252"/>
    </location>
</feature>
<comment type="similarity">
    <text evidence="2">Belongs to the RmuC family.</text>
</comment>
<accession>E0TFR5</accession>
<evidence type="ECO:0000256" key="2">
    <source>
        <dbReference type="ARBA" id="ARBA00009840"/>
    </source>
</evidence>
<sequence length="748" mass="81492">MFLVPMTAQFPSVPFEEEMARAEEALAMLQDDPSFWGQNMGWIIGVGAIILVVVAMLAILVGRQRRSADASYRAQGTPLFDDRDDGYADDMPFAEVIIERDSAEDEMAEMPDEETAVSEGNDFTDARGDETVEAEKARPAPRSAPARDFRQWQQRRRATDTAEEQDPAKVVPLRSVETAQAAPAAFADLDEGEGSRDAAAEEGGPTPLRYAYGGRTTSRQDGPTVHGQAGGQAGLQSGAPAAPSSSGAFASRSRGEADESLSSGERPYIAPFIREDIERSERRQGQRIDDLKSDIASRFDRLQREQLARLDRLVTTIDHRLEAHGERPEDPTEALRDIDHAIGSLRRDLDRVSLSLDEQGRVARDMGDRIDDRLQDLPRLKTALEDLVDRVSDDKDEEEAAGLLRALDRTLDGLRDSFRDLADQVAALQETSARQAHAQSRPMASASLSDVVRMALPDHEVAFGVTLRTGYVVDCAIELDGHRGLVSIDTGFPTEVFDDLASDLAAIQLNEQAIRYEIRELIRDAEERAISPGETIEGCLLYIPSEHAFTLLNERFPELVREARRRHVWFASPASLTTLLGLIDALHPSEMAGPSGGGAAAPGDQAADRPSFPDSWGMDAARPPLTHRSEPEPMPETQMQRLQRENDDLRQRADSTQAELMRLRTALSGVIGADASASHDMALSSSPADAESRLDLPEPRTGARTGGTGARTAARTVDWLSGASASDWLGGTTDTASLFTGPKGPLSR</sequence>
<dbReference type="HOGENOM" id="CLU_371664_0_0_5"/>
<feature type="compositionally biased region" description="Basic and acidic residues" evidence="7">
    <location>
        <begin position="642"/>
        <end position="652"/>
    </location>
</feature>
<keyword evidence="10" id="KW-1185">Reference proteome</keyword>
<evidence type="ECO:0000256" key="6">
    <source>
        <dbReference type="SAM" id="Coils"/>
    </source>
</evidence>
<name>E0TFR5_PARBH</name>
<keyword evidence="4 6" id="KW-0175">Coiled coil</keyword>
<reference evidence="10" key="1">
    <citation type="submission" date="2010-08" db="EMBL/GenBank/DDBJ databases">
        <title>Genome sequence of Parvularcula bermudensis HTCC2503.</title>
        <authorList>
            <person name="Kang D.-M."/>
            <person name="Oh H.-M."/>
            <person name="Cho J.-C."/>
        </authorList>
    </citation>
    <scope>NUCLEOTIDE SEQUENCE [LARGE SCALE GENOMIC DNA]</scope>
    <source>
        <strain evidence="10">ATCC BAA-594 / HTCC2503 / KCTC 12087</strain>
    </source>
</reference>